<feature type="transmembrane region" description="Helical" evidence="7">
    <location>
        <begin position="144"/>
        <end position="162"/>
    </location>
</feature>
<evidence type="ECO:0000256" key="4">
    <source>
        <dbReference type="ARBA" id="ARBA00022801"/>
    </source>
</evidence>
<sequence length="259" mass="26895">MADNQAGNGSQDQGEADVISGQLGSPAVRATGRPGASGGREPIFNQMPIGVAIVVALILFGHVAAMSVGPAMYDALLAVYALTPSLLSQDTSSGDWLSAFKMLIGHQFLHGGTIHLVMNLAMLLQAGPIAEAGLRGHRDAATRFVFFFVLCGIGGGLTFALFNPGSWTQTIGASGAISGVFSGFLWAAIGLARPGQAMLKPVLASAVIFVFINVGLAALARTLDFVPIAWESHLGGFITGLILYPIFVRMGRKHTSSAD</sequence>
<dbReference type="SUPFAM" id="SSF144091">
    <property type="entry name" value="Rhomboid-like"/>
    <property type="match status" value="1"/>
</dbReference>
<keyword evidence="6 7" id="KW-0472">Membrane</keyword>
<keyword evidence="5 7" id="KW-1133">Transmembrane helix</keyword>
<protein>
    <recommendedName>
        <fullName evidence="8">Peptidase S54 rhomboid domain-containing protein</fullName>
    </recommendedName>
</protein>
<dbReference type="RefSeq" id="WP_108985155.1">
    <property type="nucleotide sequence ID" value="NZ_BFBR01000005.1"/>
</dbReference>
<dbReference type="GO" id="GO:0004252">
    <property type="term" value="F:serine-type endopeptidase activity"/>
    <property type="evidence" value="ECO:0007669"/>
    <property type="project" value="InterPro"/>
</dbReference>
<evidence type="ECO:0000313" key="9">
    <source>
        <dbReference type="EMBL" id="GBF58310.1"/>
    </source>
</evidence>
<reference evidence="9 10" key="1">
    <citation type="journal article" date="2018" name="Genome Announc.">
        <title>Draft Genome Sequence of "Candidatus Phycosocius bacilliformis," an Alphaproteobacterial Ectosymbiont of the Hydrocarbon-Producing Green Alga Botryococcus braunii.</title>
        <authorList>
            <person name="Tanabe Y."/>
            <person name="Yamaguchi H."/>
            <person name="Watanabe M.M."/>
        </authorList>
    </citation>
    <scope>NUCLEOTIDE SEQUENCE [LARGE SCALE GENOMIC DNA]</scope>
    <source>
        <strain evidence="9 10">BOTRYCO-2</strain>
    </source>
</reference>
<proteinExistence type="inferred from homology"/>
<dbReference type="Pfam" id="PF01694">
    <property type="entry name" value="Rhomboid"/>
    <property type="match status" value="1"/>
</dbReference>
<evidence type="ECO:0000313" key="10">
    <source>
        <dbReference type="Proteomes" id="UP000245086"/>
    </source>
</evidence>
<gene>
    <name evidence="9" type="ORF">PbB2_01990</name>
</gene>
<evidence type="ECO:0000256" key="5">
    <source>
        <dbReference type="ARBA" id="ARBA00022989"/>
    </source>
</evidence>
<organism evidence="9 10">
    <name type="scientific">Candidatus Phycosocius bacilliformis</name>
    <dbReference type="NCBI Taxonomy" id="1445552"/>
    <lineage>
        <taxon>Bacteria</taxon>
        <taxon>Pseudomonadati</taxon>
        <taxon>Pseudomonadota</taxon>
        <taxon>Alphaproteobacteria</taxon>
        <taxon>Caulobacterales</taxon>
        <taxon>Caulobacterales incertae sedis</taxon>
        <taxon>Candidatus Phycosocius</taxon>
    </lineage>
</organism>
<dbReference type="PANTHER" id="PTHR43731">
    <property type="entry name" value="RHOMBOID PROTEASE"/>
    <property type="match status" value="1"/>
</dbReference>
<name>A0A2P2EB74_9PROT</name>
<evidence type="ECO:0000256" key="6">
    <source>
        <dbReference type="ARBA" id="ARBA00023136"/>
    </source>
</evidence>
<evidence type="ECO:0000256" key="2">
    <source>
        <dbReference type="ARBA" id="ARBA00009045"/>
    </source>
</evidence>
<evidence type="ECO:0000256" key="1">
    <source>
        <dbReference type="ARBA" id="ARBA00004141"/>
    </source>
</evidence>
<feature type="transmembrane region" description="Helical" evidence="7">
    <location>
        <begin position="102"/>
        <end position="124"/>
    </location>
</feature>
<accession>A0A2P2EB74</accession>
<keyword evidence="3 7" id="KW-0812">Transmembrane</keyword>
<comment type="caution">
    <text evidence="9">The sequence shown here is derived from an EMBL/GenBank/DDBJ whole genome shotgun (WGS) entry which is preliminary data.</text>
</comment>
<dbReference type="AlphaFoldDB" id="A0A2P2EB74"/>
<feature type="domain" description="Peptidase S54 rhomboid" evidence="8">
    <location>
        <begin position="103"/>
        <end position="248"/>
    </location>
</feature>
<dbReference type="InterPro" id="IPR035952">
    <property type="entry name" value="Rhomboid-like_sf"/>
</dbReference>
<keyword evidence="4" id="KW-0378">Hydrolase</keyword>
<evidence type="ECO:0000259" key="8">
    <source>
        <dbReference type="Pfam" id="PF01694"/>
    </source>
</evidence>
<feature type="transmembrane region" description="Helical" evidence="7">
    <location>
        <begin position="49"/>
        <end position="82"/>
    </location>
</feature>
<dbReference type="InterPro" id="IPR050925">
    <property type="entry name" value="Rhomboid_protease_S54"/>
</dbReference>
<comment type="similarity">
    <text evidence="2">Belongs to the peptidase S54 family.</text>
</comment>
<dbReference type="Proteomes" id="UP000245086">
    <property type="component" value="Unassembled WGS sequence"/>
</dbReference>
<comment type="subcellular location">
    <subcellularLocation>
        <location evidence="1">Membrane</location>
        <topology evidence="1">Multi-pass membrane protein</topology>
    </subcellularLocation>
</comment>
<feature type="transmembrane region" description="Helical" evidence="7">
    <location>
        <begin position="201"/>
        <end position="222"/>
    </location>
</feature>
<feature type="transmembrane region" description="Helical" evidence="7">
    <location>
        <begin position="228"/>
        <end position="247"/>
    </location>
</feature>
<dbReference type="OrthoDB" id="9797190at2"/>
<dbReference type="PANTHER" id="PTHR43731:SF14">
    <property type="entry name" value="PRESENILIN-ASSOCIATED RHOMBOID-LIKE PROTEIN, MITOCHONDRIAL"/>
    <property type="match status" value="1"/>
</dbReference>
<feature type="transmembrane region" description="Helical" evidence="7">
    <location>
        <begin position="168"/>
        <end position="189"/>
    </location>
</feature>
<dbReference type="GO" id="GO:0016020">
    <property type="term" value="C:membrane"/>
    <property type="evidence" value="ECO:0007669"/>
    <property type="project" value="UniProtKB-SubCell"/>
</dbReference>
<dbReference type="Gene3D" id="1.20.1540.10">
    <property type="entry name" value="Rhomboid-like"/>
    <property type="match status" value="1"/>
</dbReference>
<keyword evidence="10" id="KW-1185">Reference proteome</keyword>
<dbReference type="InterPro" id="IPR022764">
    <property type="entry name" value="Peptidase_S54_rhomboid_dom"/>
</dbReference>
<evidence type="ECO:0000256" key="7">
    <source>
        <dbReference type="SAM" id="Phobius"/>
    </source>
</evidence>
<evidence type="ECO:0000256" key="3">
    <source>
        <dbReference type="ARBA" id="ARBA00022692"/>
    </source>
</evidence>
<dbReference type="EMBL" id="BFBR01000005">
    <property type="protein sequence ID" value="GBF58310.1"/>
    <property type="molecule type" value="Genomic_DNA"/>
</dbReference>